<dbReference type="NCBIfam" id="TIGR01733">
    <property type="entry name" value="AA-adenyl-dom"/>
    <property type="match status" value="4"/>
</dbReference>
<dbReference type="PANTHER" id="PTHR45527:SF1">
    <property type="entry name" value="FATTY ACID SYNTHASE"/>
    <property type="match status" value="1"/>
</dbReference>
<dbReference type="InterPro" id="IPR023213">
    <property type="entry name" value="CAT-like_dom_sf"/>
</dbReference>
<dbReference type="InterPro" id="IPR042099">
    <property type="entry name" value="ANL_N_sf"/>
</dbReference>
<dbReference type="Gene3D" id="3.30.559.30">
    <property type="entry name" value="Nonribosomal peptide synthetase, condensation domain"/>
    <property type="match status" value="4"/>
</dbReference>
<dbReference type="CDD" id="cd05930">
    <property type="entry name" value="A_NRPS"/>
    <property type="match status" value="1"/>
</dbReference>
<dbReference type="Pfam" id="PF00501">
    <property type="entry name" value="AMP-binding"/>
    <property type="match status" value="4"/>
</dbReference>
<proteinExistence type="predicted"/>
<dbReference type="Gene3D" id="2.30.38.10">
    <property type="entry name" value="Luciferase, Domain 3"/>
    <property type="match status" value="3"/>
</dbReference>
<dbReference type="Gene3D" id="3.40.50.1820">
    <property type="entry name" value="alpha/beta hydrolase"/>
    <property type="match status" value="1"/>
</dbReference>
<feature type="region of interest" description="Disordered" evidence="5">
    <location>
        <begin position="450"/>
        <end position="486"/>
    </location>
</feature>
<evidence type="ECO:0000256" key="4">
    <source>
        <dbReference type="ARBA" id="ARBA00022737"/>
    </source>
</evidence>
<feature type="region of interest" description="Disordered" evidence="5">
    <location>
        <begin position="208"/>
        <end position="241"/>
    </location>
</feature>
<dbReference type="CDD" id="cd02440">
    <property type="entry name" value="AdoMet_MTases"/>
    <property type="match status" value="1"/>
</dbReference>
<feature type="region of interest" description="Disordered" evidence="5">
    <location>
        <begin position="1065"/>
        <end position="1088"/>
    </location>
</feature>
<evidence type="ECO:0000256" key="3">
    <source>
        <dbReference type="ARBA" id="ARBA00022553"/>
    </source>
</evidence>
<feature type="compositionally biased region" description="Low complexity" evidence="5">
    <location>
        <begin position="3686"/>
        <end position="3701"/>
    </location>
</feature>
<evidence type="ECO:0000256" key="1">
    <source>
        <dbReference type="ARBA" id="ARBA00001957"/>
    </source>
</evidence>
<dbReference type="SUPFAM" id="SSF52777">
    <property type="entry name" value="CoA-dependent acyltransferases"/>
    <property type="match status" value="9"/>
</dbReference>
<dbReference type="Pfam" id="PF00668">
    <property type="entry name" value="Condensation"/>
    <property type="match status" value="4"/>
</dbReference>
<dbReference type="InterPro" id="IPR020806">
    <property type="entry name" value="PKS_PP-bd"/>
</dbReference>
<evidence type="ECO:0000313" key="8">
    <source>
        <dbReference type="Proteomes" id="UP001567537"/>
    </source>
</evidence>
<dbReference type="InterPro" id="IPR013217">
    <property type="entry name" value="Methyltransf_12"/>
</dbReference>
<feature type="non-terminal residue" evidence="7">
    <location>
        <position position="4840"/>
    </location>
</feature>
<accession>A0ABV4J791</accession>
<sequence>MLDDHPRGLPLTPGQSGIWFGQQLAPQSRAYNLGVYVDITGPLDLALLAEATRRFLDEADGFRVRIGEHEGELRQWVEPTGAWEQLFVDVSAEEDPEAAARAWMKADMARPRLQGHPPNLTSAVIRVAEQRHWWYSGIHHLISDGFGAGIAVRRAAALYTALCEGRDPAEGALRPLRELLDEQAAYRASDDFRADRAYWLERMAGRPAPTGLTERSAPPSAPVHRRTSRLGTGTESGMRKVARSGRSSWPAAFIAGVAAYLHRMTGADDLVLGFPVTARVGSVAEAVPGMVSNVVPLRLGVDPGLTYGELTARVAAEMRNAVRHQRYPEADLARDLGLSAGGRLYGPVVNVMPFGQDFAFGGLHGTLRSLAVGPVADLSVACYGGRPGQRGAIEVVVDGNPELYSAGELAGHHERFLRLLERLTAGDDAAARPVGHGDLLDEDERRRVLGGWSGGTGDVAPTGGSDAEGAPARTSSEGGLESAPEGDPWRLVAAQAARTPDAVAVTAKGASLTYGELVGRASRLAGVLAGHGVGPEDRVALALPRSVDLVTGVLACLRSGAAYLPLDLSHPAERLELMVAEARPAVVLTTAELAGRVPRGPRHVLADGPWDAAPADARAHAPAEADAVAPPAAVPGSAAAYVVFTSGSTGRPKGVVVPRSGLANLLLDMAGRAGLGGGDRLLAVTTLGFDIANLELLAPLVAGAAVVVAGPDETRDPARLRRLLLTEGVSVMQATPSLWQAVSAEVAPVLGGVRVLVGGEALPAALARELVASAASVTNVYGPTETTVWSTAAGLSAEDAEAATVTIGRPIAGTAVYVLDAAARPVPPGVVGELYIAGAGLARGYAGRPGPTAERFVADPFGAPGTRMYRTGDLVRWTRDGRLAYAGRADQQVKVRGHRIEPGEIEAVLARQPGVDRAAVVLREDTPGRRQLTAYLVPGTEPVADGHELAAALARSLPPYMVPAAFVTLPELPLTANGKLDRAALPAPAAAVREGGRTPRNEVEETLGRLCADLLDAPDVSIDDDFFALGGDSVSAMRLVAAARREGLTIALRDVFEHPTVADLATRAAPREDATGDASPAPEPSPAAPFAEAELRRLRARYPRLCDALPLTPVQQGLLFQSLHDAQAAGDDDYTVQLGFTVEGPLDGHRLRAAWHALLRRHPVLRSAFVADAADVPAQVVLDDVELPWRDVDLAQPPTDTDDRERDRRLRQTAAEERAGRFDLARPPLLRIALVRLAPERHTVLFTHHHMLLDGWSLPLLGRELFALYHDEPLPPATPPRAYLSWLGRQDRDAARAEWSAALDGLDAPTLLVPDAAGTAGPAQGRYTVDLPARTTEALRDLAAAHGLTLNTVVQGAWALLLAGLTGRDDVVFGTTVASRPAEIDGSESMVGLFVDTVPVRVRLRPADDLLGVLRGMQRRQSRLTAAAHLGLPDITRPTGLDRLFDTVLTFENFPVDPAAFRPGPGLGITGPHVHAGTHYALTLLVVPEAAGLSLRFGYRTGAFSPEDIALVGERLVRLLQGPVADPVRTVGSVDVLLPGERRQVLTEWNDTAVPVPPVTVPELVAAQTAATPDATAVVYGDGGDGTEELTYAEFDARVAALAALLRERGAVPETRVAVAVPRSADLLVAVHAVLRAGAVYVPVDPDLPAERIGLLLDDAAPACVLTTRGFVERFPRLGGPDTVLLGDGTPAGDGAALSSPVPVASGSAAYMIFTSGSTGRPKGVVVSHEAIANRVLGMQREFALTADDRVLHKTPVGFDVSVWELLWPLTTGATVVVARPGGHRDPEYLAAVVGTRRVTTVHFVPSMLRVFLDALDEPVAAGTGLRRVICSGEALTAELADACLGLLGVPLFNLYGPTEAAIDVTRWRCVPAGTDTAAHAGAGTVPIGGPVDNTRVYVLDAALRPVAPGVAGELYLAGRQLARGYPALPGTTALRFVADPFGPAGSRMYRTGDLARWRGDGTLEYLGRTDHQIKIRGVRAEPTEIEAALVGHPAVSRAAVVVREDEPGRRQLTAYVVPALHGRDADASGSERTQVREWNAVWESVYAPAAPGPSAPSATDEAPAFGDDFSSWDSSYDGRPLPHREMSRWRDATVERIRALRPVRLLEIGVGAGLLLSRLAGDTETYWATDFSAAVVGTLRDRMPGHLADRVTLRHQAADDTGGLPTGFFDTVVLNSVIQYFPDAGYLDRVIRAVVPLLAPGGRVFVGDVRDLRAARVLETEKHLVRLPPGRHTGTAALRRSIGRALLNENELLVDPAWFTGRTGPGGPFAVADVQVKRGGYRNELSRYRYDVVLHTAPAAASPADGDAAGDGTDLDGLRHTLSTARPARLRVPGLPDERTARQVLAVRRLDEGAEPARAARLLADDVPVPGAVDPEDLYALAEELGYRVAVAPSAAGPGAVDAVFRRTDASDSPTGEVLCAYRPAAESVPASARNTNDPGLARRIAGLPAELRTLAERALPEALVPAAFVVLAELPLTANGKLDRAALPAPDFAAAPDSRAPRDATEQALCTAFAQLLGVPHVGIDDSFFALGGDSVLAMRLVGAVRRAGIDLAVRDVFAHPTVAALAPLAREAGDTDVTGPPQGACEGPLLPVPAPVRERLTAPYPGPADMPILPLTPLQEGLLFESLAAAQAPRDGEDARAREDDYTVQLALTLDGPLDPVRLRTAWTRLLARHGSLRAAFVHDADAGPVQIVSGEAAPPWRETDLSTADGPEREARLAELRTAERQTPFDPARPPLLRVALARLAPHRYTMIVTYHHILLDGWSQPLLLNELLTAYAEPDSLSPAPPQFERYLAWLARQDKDAARQAWRQALDGAEPTLVAPVTRSRADDATGGPAHAPGHGAVERLLSPDLTSRLTAHCRRHGLTPATLVQGAWATLIGALTGRDDVVLDAPHAGRPADVEDVESVIGLFISTVPVRVRLDPVRPMAAVLRRLQDEQSRLAAHQHLGLPEILRQTGAGALADTMVVFLNFPLDPDAFRPADGIRVSAVDGGVATSYPLRLLATPGERLHLTLGHHTSAYDRAAAETLMDRLVRLFEELGEGLERPAGRAGVLTPRERGHLSTAWQGAQDGTAAAGTVTGVLEERAATAPDAPAVLFGDERLTHRELHTRANRLARLLIARGAGPERTVAVAVPRSPDLVVALLAVLKAGAAYLPVDPGYPADRIAYMLDDARPVTVLTTTGAAASLPEDVRSGAVRLDDPDTGHALRALPDGDPADDERTAPLRPDHPAYVIHTSGSTGRPKAVVVPHRGVAAYFSYLTSGIARLGPDDAVLNLASVSFDPSVRDILGTLAAGGRVVMVPPDEANDARALVRAMCRHRVTVLLSVVPSLLAALNEEAAQLPVGERPSPRSVMTCGEALTESHLQQTAALGNPLVVNQYGPTEATMSSTFQAVGEPGARRSGGRFLIGRPRPGVRAYVLDHRLRPVPAGTPGELYLAGPGVTRGYAGRPGASAERFLADPYGGPGTRMYRTGDLARWTADGRLDHLGRADHQVKVRGHRVELGEIEAVLESHGAVARAVADARRDTPEGELRLVAYVVPETGTGAVAGPGNAPAPAELRRHAAAGLPGYMVPSAFVVLDRLPLTPNGKVDRRALPDPGAADGCAADGGREARTPLEEVLCGLYARLLGADRTGIDESFFDLGGHSLLATRLVAHIRNTLGADLPVRAVFEAPTVAELAERVTAAAGAPPRPRPAAGTRPDDIPLSSAQRRLWFLHRFAEGAADGYHMRVALRLRGPLDLPALRLALADLTARHEALRTVFPDVDGRPRQEILDADAERARPEPEVVRVTEADLTTELERTVRRPFDLAAEIPLRAALFELGEDDHVLALVLHHIAADGWSFGPLAADLSTAYRSRTRGRAPDWAPLPVQYADYSLWQHDLLADDGTDGPTGRQLAYWRQRLADLPDRIDLPVDPIAAAPGDTTGTAPGGSYLFRIPAPLHARLTELAREHSATVFMTLQAALAALLTRLGAGTDIPLGTAVAGRGDEVLEDLVGCFVNTLVLRTDTSGDPDFRELLRRVRETDLTAYAHQDVPFDRLVDHLGVPRSLDRNPLFQVMLAAQPELTRDAVELPGLTAEPIRVGAATARFDLSFNAAEHRTPEGAPDGIDCRVEYRADRFTPETVRLLTRRWTRLLESFAGDPDLTVSRAATTADDERRRVLTDWNDTAMHVPSATVPELLADRVARTPHAEAVVCGADRLTYAQLDTRVDALARRLRALGARPERRVAVLVPRSTGLPVALHAVLRTGAAYVPVDPDLPAGRIALLLADTDPVCVVTAQETRGLLPSAVRAPVLPLDGPPGPQDVRGPSAGFAAPHPDSAAYVIHTSGSTGRPKGVAVPHRAVVNRLWGMQEQYGLRSDDRVLHKASTGFDVSVWELFWPVLAGAAVVVAGPEAHRDPARLAELIRDRSVTTAHFVPTVLRAFLDQPAAVGCTGLRRVFSGGEALPADLVRRFHDVLGVSGVALFNQYGPTEATIDVTWWRCPADPEGPPPLGRPVANTRLYVLDAALEPVPPGASGELWIAGAQLARGYLGRPGATAESFVADPFGPPGARMYRSGDLARWTGNGELEYLGRVDDQVKVGGVRVEPGEAAAALGEQEGVSTAAVVPHDAPFGGRRLVGYVVPERGRTLDGAQVRRRAADTLPEYLVPAEIVVLDALPVTPNGKLDRAALPVPDPAGTADGGRTPRTPAEEILCRIFAELLGVGAGSVGRDDGFFALGGDSIMSIQLVSRARRAGLVLTPRDVFTHQTVAELARISGRADDRPDVRAEDDGTGPVELTPIVHRLRERRGPVDAFHQSVLLQVPAGLGEERLTAAVQALLDHHDALRLRLTRTAGGLVW</sequence>
<dbReference type="EMBL" id="JAHWZY010000047">
    <property type="protein sequence ID" value="MEZ3182638.1"/>
    <property type="molecule type" value="Genomic_DNA"/>
</dbReference>
<dbReference type="Gene3D" id="3.40.50.150">
    <property type="entry name" value="Vaccinia Virus protein VP39"/>
    <property type="match status" value="1"/>
</dbReference>
<feature type="domain" description="Carrier" evidence="6">
    <location>
        <begin position="4686"/>
        <end position="4762"/>
    </location>
</feature>
<dbReference type="InterPro" id="IPR029063">
    <property type="entry name" value="SAM-dependent_MTases_sf"/>
</dbReference>
<dbReference type="Gene3D" id="3.30.300.30">
    <property type="match status" value="5"/>
</dbReference>
<feature type="region of interest" description="Disordered" evidence="5">
    <location>
        <begin position="3198"/>
        <end position="3235"/>
    </location>
</feature>
<dbReference type="InterPro" id="IPR036736">
    <property type="entry name" value="ACP-like_sf"/>
</dbReference>
<dbReference type="CDD" id="cd19543">
    <property type="entry name" value="DCL_NRPS"/>
    <property type="match status" value="2"/>
</dbReference>
<dbReference type="NCBIfam" id="NF003417">
    <property type="entry name" value="PRK04813.1"/>
    <property type="match status" value="5"/>
</dbReference>
<feature type="domain" description="Carrier" evidence="6">
    <location>
        <begin position="3614"/>
        <end position="3689"/>
    </location>
</feature>
<gene>
    <name evidence="7" type="ORF">KYY02_29465</name>
</gene>
<organism evidence="7 8">
    <name type="scientific">Streptomyces pimonensis</name>
    <dbReference type="NCBI Taxonomy" id="2860288"/>
    <lineage>
        <taxon>Bacteria</taxon>
        <taxon>Bacillati</taxon>
        <taxon>Actinomycetota</taxon>
        <taxon>Actinomycetes</taxon>
        <taxon>Kitasatosporales</taxon>
        <taxon>Streptomycetaceae</taxon>
        <taxon>Streptomyces</taxon>
    </lineage>
</organism>
<name>A0ABV4J791_9ACTN</name>
<dbReference type="InterPro" id="IPR010071">
    <property type="entry name" value="AA_adenyl_dom"/>
</dbReference>
<feature type="domain" description="Carrier" evidence="6">
    <location>
        <begin position="998"/>
        <end position="1072"/>
    </location>
</feature>
<dbReference type="SUPFAM" id="SSF47336">
    <property type="entry name" value="ACP-like"/>
    <property type="match status" value="4"/>
</dbReference>
<dbReference type="SUPFAM" id="SSF53335">
    <property type="entry name" value="S-adenosyl-L-methionine-dependent methyltransferases"/>
    <property type="match status" value="1"/>
</dbReference>
<dbReference type="InterPro" id="IPR009081">
    <property type="entry name" value="PP-bd_ACP"/>
</dbReference>
<keyword evidence="3" id="KW-0597">Phosphoprotein</keyword>
<feature type="region of interest" description="Disordered" evidence="5">
    <location>
        <begin position="3686"/>
        <end position="3706"/>
    </location>
</feature>
<dbReference type="CDD" id="cd17646">
    <property type="entry name" value="A_NRPS_AB3403-like"/>
    <property type="match status" value="1"/>
</dbReference>
<keyword evidence="4" id="KW-0677">Repeat</keyword>
<keyword evidence="2" id="KW-0596">Phosphopantetheine</keyword>
<evidence type="ECO:0000259" key="6">
    <source>
        <dbReference type="PROSITE" id="PS50075"/>
    </source>
</evidence>
<dbReference type="InterPro" id="IPR001242">
    <property type="entry name" value="Condensation_dom"/>
</dbReference>
<dbReference type="Proteomes" id="UP001567537">
    <property type="component" value="Unassembled WGS sequence"/>
</dbReference>
<dbReference type="InterPro" id="IPR025110">
    <property type="entry name" value="AMP-bd_C"/>
</dbReference>
<dbReference type="PROSITE" id="PS00012">
    <property type="entry name" value="PHOSPHOPANTETHEINE"/>
    <property type="match status" value="4"/>
</dbReference>
<keyword evidence="8" id="KW-1185">Reference proteome</keyword>
<dbReference type="Gene3D" id="3.30.559.10">
    <property type="entry name" value="Chloramphenicol acetyltransferase-like domain"/>
    <property type="match status" value="5"/>
</dbReference>
<dbReference type="Pfam" id="PF08242">
    <property type="entry name" value="Methyltransf_12"/>
    <property type="match status" value="1"/>
</dbReference>
<dbReference type="Gene3D" id="3.40.50.12780">
    <property type="entry name" value="N-terminal domain of ligase-like"/>
    <property type="match status" value="1"/>
</dbReference>
<dbReference type="SMART" id="SM00823">
    <property type="entry name" value="PKS_PP"/>
    <property type="match status" value="4"/>
</dbReference>
<dbReference type="CDD" id="cd19540">
    <property type="entry name" value="LCL_NRPS-like"/>
    <property type="match status" value="1"/>
</dbReference>
<evidence type="ECO:0000313" key="7">
    <source>
        <dbReference type="EMBL" id="MEZ3182638.1"/>
    </source>
</evidence>
<dbReference type="Gene3D" id="1.10.1200.10">
    <property type="entry name" value="ACP-like"/>
    <property type="match status" value="3"/>
</dbReference>
<dbReference type="InterPro" id="IPR000873">
    <property type="entry name" value="AMP-dep_synth/lig_dom"/>
</dbReference>
<feature type="compositionally biased region" description="Basic and acidic residues" evidence="5">
    <location>
        <begin position="3198"/>
        <end position="3209"/>
    </location>
</feature>
<dbReference type="InterPro" id="IPR006162">
    <property type="entry name" value="Ppantetheine_attach_site"/>
</dbReference>
<evidence type="ECO:0000256" key="2">
    <source>
        <dbReference type="ARBA" id="ARBA00022450"/>
    </source>
</evidence>
<reference evidence="7 8" key="1">
    <citation type="journal article" date="2021" name="Res Sq">
        <title>Streptomyces Pimoensis sp. nov., Isolated From the Taklimakan Desert in Xinjiang, China.</title>
        <authorList>
            <person name="Zhang P."/>
            <person name="Luo X."/>
            <person name="Luo X."/>
            <person name="Liu Z."/>
            <person name="Xia Z."/>
            <person name="Wan C."/>
            <person name="zhang L."/>
        </authorList>
    </citation>
    <scope>NUCLEOTIDE SEQUENCE [LARGE SCALE GENOMIC DNA]</scope>
    <source>
        <strain evidence="7 8">TRM75549</strain>
    </source>
</reference>
<feature type="compositionally biased region" description="Basic and acidic residues" evidence="5">
    <location>
        <begin position="3222"/>
        <end position="3232"/>
    </location>
</feature>
<dbReference type="InterPro" id="IPR020845">
    <property type="entry name" value="AMP-binding_CS"/>
</dbReference>
<comment type="cofactor">
    <cofactor evidence="1">
        <name>pantetheine 4'-phosphate</name>
        <dbReference type="ChEBI" id="CHEBI:47942"/>
    </cofactor>
</comment>
<dbReference type="SUPFAM" id="SSF56801">
    <property type="entry name" value="Acetyl-CoA synthetase-like"/>
    <property type="match status" value="4"/>
</dbReference>
<dbReference type="InterPro" id="IPR045851">
    <property type="entry name" value="AMP-bd_C_sf"/>
</dbReference>
<comment type="caution">
    <text evidence="7">The sequence shown here is derived from an EMBL/GenBank/DDBJ whole genome shotgun (WGS) entry which is preliminary data.</text>
</comment>
<feature type="domain" description="Carrier" evidence="6">
    <location>
        <begin position="2502"/>
        <end position="2576"/>
    </location>
</feature>
<dbReference type="Pfam" id="PF00550">
    <property type="entry name" value="PP-binding"/>
    <property type="match status" value="4"/>
</dbReference>
<dbReference type="PANTHER" id="PTHR45527">
    <property type="entry name" value="NONRIBOSOMAL PEPTIDE SYNTHETASE"/>
    <property type="match status" value="1"/>
</dbReference>
<dbReference type="InterPro" id="IPR029058">
    <property type="entry name" value="AB_hydrolase_fold"/>
</dbReference>
<protein>
    <submittedName>
        <fullName evidence="7">Amino acid adenylation domain-containing protein</fullName>
    </submittedName>
</protein>
<dbReference type="PROSITE" id="PS50075">
    <property type="entry name" value="CARRIER"/>
    <property type="match status" value="4"/>
</dbReference>
<dbReference type="Pfam" id="PF13193">
    <property type="entry name" value="AMP-binding_C"/>
    <property type="match status" value="3"/>
</dbReference>
<dbReference type="PROSITE" id="PS00455">
    <property type="entry name" value="AMP_BINDING"/>
    <property type="match status" value="4"/>
</dbReference>
<dbReference type="Gene3D" id="3.40.50.980">
    <property type="match status" value="6"/>
</dbReference>
<evidence type="ECO:0000256" key="5">
    <source>
        <dbReference type="SAM" id="MobiDB-lite"/>
    </source>
</evidence>
<dbReference type="RefSeq" id="WP_371243502.1">
    <property type="nucleotide sequence ID" value="NZ_JAHWZY010000047.1"/>
</dbReference>